<dbReference type="EMBL" id="JACTNZ010000001">
    <property type="protein sequence ID" value="KAG5565776.1"/>
    <property type="molecule type" value="Genomic_DNA"/>
</dbReference>
<gene>
    <name evidence="2" type="ORF">RHGRI_001634</name>
</gene>
<evidence type="ECO:0000256" key="1">
    <source>
        <dbReference type="SAM" id="MobiDB-lite"/>
    </source>
</evidence>
<accession>A0AAV6LLG1</accession>
<keyword evidence="3" id="KW-1185">Reference proteome</keyword>
<sequence length="96" mass="10015">MIMDRHQLRPLAGHPHLVLVHPRHPPPPGAEDWLASGHGGRSSSTVAAGRWLDSASNPPGFSGGLSPRGGRFNGWAAVQVQTQSGGHPSSSGGCRR</sequence>
<proteinExistence type="predicted"/>
<name>A0AAV6LLG1_9ERIC</name>
<dbReference type="Proteomes" id="UP000823749">
    <property type="component" value="Chromosome 1"/>
</dbReference>
<organism evidence="2 3">
    <name type="scientific">Rhododendron griersonianum</name>
    <dbReference type="NCBI Taxonomy" id="479676"/>
    <lineage>
        <taxon>Eukaryota</taxon>
        <taxon>Viridiplantae</taxon>
        <taxon>Streptophyta</taxon>
        <taxon>Embryophyta</taxon>
        <taxon>Tracheophyta</taxon>
        <taxon>Spermatophyta</taxon>
        <taxon>Magnoliopsida</taxon>
        <taxon>eudicotyledons</taxon>
        <taxon>Gunneridae</taxon>
        <taxon>Pentapetalae</taxon>
        <taxon>asterids</taxon>
        <taxon>Ericales</taxon>
        <taxon>Ericaceae</taxon>
        <taxon>Ericoideae</taxon>
        <taxon>Rhodoreae</taxon>
        <taxon>Rhododendron</taxon>
    </lineage>
</organism>
<protein>
    <submittedName>
        <fullName evidence="2">Uncharacterized protein</fullName>
    </submittedName>
</protein>
<evidence type="ECO:0000313" key="3">
    <source>
        <dbReference type="Proteomes" id="UP000823749"/>
    </source>
</evidence>
<feature type="region of interest" description="Disordered" evidence="1">
    <location>
        <begin position="1"/>
        <end position="72"/>
    </location>
</feature>
<comment type="caution">
    <text evidence="2">The sequence shown here is derived from an EMBL/GenBank/DDBJ whole genome shotgun (WGS) entry which is preliminary data.</text>
</comment>
<evidence type="ECO:0000313" key="2">
    <source>
        <dbReference type="EMBL" id="KAG5565776.1"/>
    </source>
</evidence>
<reference evidence="2" key="1">
    <citation type="submission" date="2020-08" db="EMBL/GenBank/DDBJ databases">
        <title>Plant Genome Project.</title>
        <authorList>
            <person name="Zhang R.-G."/>
        </authorList>
    </citation>
    <scope>NUCLEOTIDE SEQUENCE</scope>
    <source>
        <strain evidence="2">WSP0</strain>
        <tissue evidence="2">Leaf</tissue>
    </source>
</reference>
<dbReference type="AlphaFoldDB" id="A0AAV6LLG1"/>